<keyword evidence="1" id="KW-1133">Transmembrane helix</keyword>
<evidence type="ECO:0000313" key="2">
    <source>
        <dbReference type="EMBL" id="CDI03157.1"/>
    </source>
</evidence>
<feature type="transmembrane region" description="Helical" evidence="1">
    <location>
        <begin position="36"/>
        <end position="63"/>
    </location>
</feature>
<evidence type="ECO:0008006" key="4">
    <source>
        <dbReference type="Google" id="ProtNLM"/>
    </source>
</evidence>
<name>W6M652_9GAMM</name>
<sequence>MSVWLIMVICGLLTFGLRLSFIAAEGRVTFPRWFRVLLPFVPVATLTALVIPELLLADGALWLSWRNTRLMAGIVAIIIAAATRSVLWTLVGGFATLALWSSLIG</sequence>
<dbReference type="OrthoDB" id="8942869at2"/>
<dbReference type="RefSeq" id="WP_048673693.1">
    <property type="nucleotide sequence ID" value="NZ_CBTJ020000049.1"/>
</dbReference>
<reference evidence="2" key="2">
    <citation type="submission" date="2014-03" db="EMBL/GenBank/DDBJ databases">
        <title>Candidatus Competibacter-lineage genomes retrieved from metagenomes reveal functional metabolic diversity.</title>
        <authorList>
            <person name="McIlroy S.J."/>
            <person name="Albertsen M."/>
            <person name="Andresen E.K."/>
            <person name="Saunders A.M."/>
            <person name="Kristiansen R."/>
            <person name="Stokholm-Bjerregaard M."/>
            <person name="Nielsen K.L."/>
            <person name="Nielsen P.H."/>
        </authorList>
    </citation>
    <scope>NUCLEOTIDE SEQUENCE</scope>
    <source>
        <strain evidence="2">Run_A_D11</strain>
    </source>
</reference>
<protein>
    <recommendedName>
        <fullName evidence="4">Branched-chain amino acid transport</fullName>
    </recommendedName>
</protein>
<evidence type="ECO:0000313" key="3">
    <source>
        <dbReference type="Proteomes" id="UP000035760"/>
    </source>
</evidence>
<dbReference type="STRING" id="1400863.BN873_410004"/>
<reference evidence="2" key="1">
    <citation type="submission" date="2013-07" db="EMBL/GenBank/DDBJ databases">
        <authorList>
            <person name="McIlroy S."/>
        </authorList>
    </citation>
    <scope>NUCLEOTIDE SEQUENCE [LARGE SCALE GENOMIC DNA]</scope>
    <source>
        <strain evidence="2">Run_A_D11</strain>
    </source>
</reference>
<evidence type="ECO:0000256" key="1">
    <source>
        <dbReference type="SAM" id="Phobius"/>
    </source>
</evidence>
<organism evidence="2 3">
    <name type="scientific">Candidatus Competibacter denitrificans Run_A_D11</name>
    <dbReference type="NCBI Taxonomy" id="1400863"/>
    <lineage>
        <taxon>Bacteria</taxon>
        <taxon>Pseudomonadati</taxon>
        <taxon>Pseudomonadota</taxon>
        <taxon>Gammaproteobacteria</taxon>
        <taxon>Candidatus Competibacteraceae</taxon>
        <taxon>Candidatus Competibacter</taxon>
    </lineage>
</organism>
<keyword evidence="3" id="KW-1185">Reference proteome</keyword>
<dbReference type="AlphaFoldDB" id="W6M652"/>
<dbReference type="Pfam" id="PF05437">
    <property type="entry name" value="AzlD"/>
    <property type="match status" value="1"/>
</dbReference>
<keyword evidence="1" id="KW-0472">Membrane</keyword>
<dbReference type="InterPro" id="IPR008407">
    <property type="entry name" value="Brnchd-chn_aa_trnsp_AzlD"/>
</dbReference>
<gene>
    <name evidence="2" type="ORF">BN873_410004</name>
</gene>
<dbReference type="EMBL" id="CBTJ020000049">
    <property type="protein sequence ID" value="CDI03157.1"/>
    <property type="molecule type" value="Genomic_DNA"/>
</dbReference>
<accession>W6M652</accession>
<dbReference type="Proteomes" id="UP000035760">
    <property type="component" value="Unassembled WGS sequence"/>
</dbReference>
<feature type="transmembrane region" description="Helical" evidence="1">
    <location>
        <begin position="70"/>
        <end position="100"/>
    </location>
</feature>
<keyword evidence="1" id="KW-0812">Transmembrane</keyword>
<proteinExistence type="predicted"/>
<comment type="caution">
    <text evidence="2">The sequence shown here is derived from an EMBL/GenBank/DDBJ whole genome shotgun (WGS) entry which is preliminary data.</text>
</comment>